<dbReference type="GO" id="GO:0015074">
    <property type="term" value="P:DNA integration"/>
    <property type="evidence" value="ECO:0007669"/>
    <property type="project" value="InterPro"/>
</dbReference>
<dbReference type="EMBL" id="PGGK01000027">
    <property type="protein sequence ID" value="TGC06509.1"/>
    <property type="molecule type" value="Genomic_DNA"/>
</dbReference>
<sequence>MNKSASSGLNLPVNATNNDYAMNNHVQCTGLQHFWNSNEVAFKDWLHHRDISKPTKNTYYNALVEFFKDNDVHKPKDFRKLQLKDKESRGLRNLFNYCEDEDIDILAGHPLEKWRRFVKIPKSGVTEVYITDEEVQEGYVSCPTEVKILYKLLVCSGNRLIHLYRMLQLFNEKKVVIDGDIAHYPSSEFSSGNKRTFQVFFPTAYISEIKSFQSPDKYKTVSKKLQVGRVSAKTIRKWHLNVMIKEGVTESLADFIQGRAPATVGSAHYLNKVQQAKEEYKRIIEKLAL</sequence>
<gene>
    <name evidence="2" type="ORF">CUN85_12850</name>
</gene>
<accession>A0A4E0Q235</accession>
<dbReference type="Pfam" id="PF16795">
    <property type="entry name" value="Phage_integr_3"/>
    <property type="match status" value="1"/>
</dbReference>
<reference evidence="2 3" key="1">
    <citation type="submission" date="2017-11" db="EMBL/GenBank/DDBJ databases">
        <title>Isolation and Characterization of Methanogenic Archaea from Saline Meromictic Lake at Siberia.</title>
        <authorList>
            <person name="Shen Y."/>
            <person name="Huang H.-H."/>
            <person name="Lai M.-C."/>
            <person name="Chen S.-C."/>
        </authorList>
    </citation>
    <scope>NUCLEOTIDE SEQUENCE [LARGE SCALE GENOMIC DNA]</scope>
    <source>
        <strain evidence="2 3">SY-01</strain>
    </source>
</reference>
<evidence type="ECO:0000313" key="3">
    <source>
        <dbReference type="Proteomes" id="UP000297295"/>
    </source>
</evidence>
<dbReference type="GO" id="GO:0003677">
    <property type="term" value="F:DNA binding"/>
    <property type="evidence" value="ECO:0007669"/>
    <property type="project" value="InterPro"/>
</dbReference>
<evidence type="ECO:0000259" key="1">
    <source>
        <dbReference type="Pfam" id="PF16795"/>
    </source>
</evidence>
<keyword evidence="3" id="KW-1185">Reference proteome</keyword>
<name>A0A4E0Q235_9EURY</name>
<dbReference type="InterPro" id="IPR031857">
    <property type="entry name" value="Integrase_SSV1_C"/>
</dbReference>
<evidence type="ECO:0000313" key="2">
    <source>
        <dbReference type="EMBL" id="TGC06509.1"/>
    </source>
</evidence>
<organism evidence="2 3">
    <name type="scientific">Methanolobus halotolerans</name>
    <dbReference type="NCBI Taxonomy" id="2052935"/>
    <lineage>
        <taxon>Archaea</taxon>
        <taxon>Methanobacteriati</taxon>
        <taxon>Methanobacteriota</taxon>
        <taxon>Stenosarchaea group</taxon>
        <taxon>Methanomicrobia</taxon>
        <taxon>Methanosarcinales</taxon>
        <taxon>Methanosarcinaceae</taxon>
        <taxon>Methanolobus</taxon>
    </lineage>
</organism>
<dbReference type="AlphaFoldDB" id="A0A4E0Q235"/>
<dbReference type="Proteomes" id="UP000297295">
    <property type="component" value="Unassembled WGS sequence"/>
</dbReference>
<protein>
    <recommendedName>
        <fullName evidence="1">Integrase SSV1 C-terminal domain-containing protein</fullName>
    </recommendedName>
</protein>
<feature type="domain" description="Integrase SSV1 C-terminal" evidence="1">
    <location>
        <begin position="128"/>
        <end position="285"/>
    </location>
</feature>
<comment type="caution">
    <text evidence="2">The sequence shown here is derived from an EMBL/GenBank/DDBJ whole genome shotgun (WGS) entry which is preliminary data.</text>
</comment>
<dbReference type="Gene3D" id="1.10.443.10">
    <property type="entry name" value="Intergrase catalytic core"/>
    <property type="match status" value="1"/>
</dbReference>
<dbReference type="GO" id="GO:0006310">
    <property type="term" value="P:DNA recombination"/>
    <property type="evidence" value="ECO:0007669"/>
    <property type="project" value="InterPro"/>
</dbReference>
<dbReference type="InterPro" id="IPR013762">
    <property type="entry name" value="Integrase-like_cat_sf"/>
</dbReference>
<proteinExistence type="predicted"/>